<dbReference type="STRING" id="45610.AOC03_04395"/>
<keyword evidence="1" id="KW-0812">Transmembrane</keyword>
<accession>A0A0M4TUQ7</accession>
<dbReference type="PANTHER" id="PTHR28026">
    <property type="entry name" value="DUF962 DOMAIN PROTEIN (AFU_ORTHOLOGUE AFUA_8G05310)"/>
    <property type="match status" value="1"/>
</dbReference>
<evidence type="ECO:0008006" key="4">
    <source>
        <dbReference type="Google" id="ProtNLM"/>
    </source>
</evidence>
<keyword evidence="1" id="KW-0472">Membrane</keyword>
<dbReference type="AlphaFoldDB" id="A0A0M4TUQ7"/>
<dbReference type="InterPro" id="IPR009305">
    <property type="entry name" value="Mpo1-like"/>
</dbReference>
<reference evidence="2 3" key="1">
    <citation type="submission" date="2015-09" db="EMBL/GenBank/DDBJ databases">
        <title>Complete genome of Psychrobacter urativorans R10.10B.</title>
        <authorList>
            <person name="See-Too W.S."/>
            <person name="Chan K.G."/>
        </authorList>
    </citation>
    <scope>NUCLEOTIDE SEQUENCE [LARGE SCALE GENOMIC DNA]</scope>
    <source>
        <strain evidence="2 3">R10.10B</strain>
    </source>
</reference>
<sequence length="151" mass="17196">MFRIHQHRVSKRSLEQWLSEYAVSHQNLINKKIHWLCVPAIFVSILGMGMSLSVCFTLVLSALVLLFYMQLSTPLFLGMGLFILICLAVMTLLPWGFKVWASIFVIAWIGQFVGHKIEGKKPSFFEDLQFLLIGPAWVANSLLPNKKSNDN</sequence>
<proteinExistence type="predicted"/>
<dbReference type="OrthoDB" id="5515308at2"/>
<dbReference type="KEGG" id="pur:AOC03_04395"/>
<dbReference type="Proteomes" id="UP000059847">
    <property type="component" value="Chromosome"/>
</dbReference>
<evidence type="ECO:0000313" key="3">
    <source>
        <dbReference type="Proteomes" id="UP000059847"/>
    </source>
</evidence>
<organism evidence="2 3">
    <name type="scientific">Psychrobacter urativorans</name>
    <dbReference type="NCBI Taxonomy" id="45610"/>
    <lineage>
        <taxon>Bacteria</taxon>
        <taxon>Pseudomonadati</taxon>
        <taxon>Pseudomonadota</taxon>
        <taxon>Gammaproteobacteria</taxon>
        <taxon>Moraxellales</taxon>
        <taxon>Moraxellaceae</taxon>
        <taxon>Psychrobacter</taxon>
    </lineage>
</organism>
<dbReference type="PANTHER" id="PTHR28026:SF9">
    <property type="entry name" value="2-HYDROXY-PALMITIC ACID DIOXYGENASE MPO1"/>
    <property type="match status" value="1"/>
</dbReference>
<dbReference type="GO" id="GO:0046521">
    <property type="term" value="P:sphingoid catabolic process"/>
    <property type="evidence" value="ECO:0007669"/>
    <property type="project" value="TreeGrafter"/>
</dbReference>
<name>A0A0M4TUQ7_9GAMM</name>
<dbReference type="Pfam" id="PF06127">
    <property type="entry name" value="Mpo1-like"/>
    <property type="match status" value="1"/>
</dbReference>
<gene>
    <name evidence="2" type="ORF">AOC03_04395</name>
</gene>
<keyword evidence="3" id="KW-1185">Reference proteome</keyword>
<evidence type="ECO:0000313" key="2">
    <source>
        <dbReference type="EMBL" id="ALF59386.1"/>
    </source>
</evidence>
<feature type="transmembrane region" description="Helical" evidence="1">
    <location>
        <begin position="75"/>
        <end position="93"/>
    </location>
</feature>
<protein>
    <recommendedName>
        <fullName evidence="4">PRS2 protein</fullName>
    </recommendedName>
</protein>
<dbReference type="RefSeq" id="WP_062533772.1">
    <property type="nucleotide sequence ID" value="NZ_CP012678.1"/>
</dbReference>
<evidence type="ECO:0000256" key="1">
    <source>
        <dbReference type="SAM" id="Phobius"/>
    </source>
</evidence>
<dbReference type="GO" id="GO:0016020">
    <property type="term" value="C:membrane"/>
    <property type="evidence" value="ECO:0007669"/>
    <property type="project" value="GOC"/>
</dbReference>
<feature type="transmembrane region" description="Helical" evidence="1">
    <location>
        <begin position="40"/>
        <end position="68"/>
    </location>
</feature>
<keyword evidence="1" id="KW-1133">Transmembrane helix</keyword>
<dbReference type="EMBL" id="CP012678">
    <property type="protein sequence ID" value="ALF59386.1"/>
    <property type="molecule type" value="Genomic_DNA"/>
</dbReference>